<feature type="transmembrane region" description="Helical" evidence="2">
    <location>
        <begin position="270"/>
        <end position="290"/>
    </location>
</feature>
<proteinExistence type="predicted"/>
<accession>A0A1H1FVP0</accession>
<dbReference type="OrthoDB" id="163483at2157"/>
<dbReference type="STRING" id="1095778.SAMN04489842_2137"/>
<evidence type="ECO:0000313" key="3">
    <source>
        <dbReference type="EMBL" id="SDR05033.1"/>
    </source>
</evidence>
<dbReference type="RefSeq" id="WP_090381366.1">
    <property type="nucleotide sequence ID" value="NZ_FNLC01000002.1"/>
</dbReference>
<organism evidence="3 4">
    <name type="scientific">Natronobacterium texcoconense</name>
    <dbReference type="NCBI Taxonomy" id="1095778"/>
    <lineage>
        <taxon>Archaea</taxon>
        <taxon>Methanobacteriati</taxon>
        <taxon>Methanobacteriota</taxon>
        <taxon>Stenosarchaea group</taxon>
        <taxon>Halobacteria</taxon>
        <taxon>Halobacteriales</taxon>
        <taxon>Natrialbaceae</taxon>
        <taxon>Natronobacterium</taxon>
    </lineage>
</organism>
<keyword evidence="2" id="KW-0472">Membrane</keyword>
<feature type="region of interest" description="Disordered" evidence="1">
    <location>
        <begin position="1"/>
        <end position="56"/>
    </location>
</feature>
<keyword evidence="4" id="KW-1185">Reference proteome</keyword>
<evidence type="ECO:0000256" key="1">
    <source>
        <dbReference type="SAM" id="MobiDB-lite"/>
    </source>
</evidence>
<sequence length="302" mass="32092">MTDETESGPVSADENGSTGDGNSPPREKGEPTAGAGTMAGEDGGTDGNPKSPPYRRRKPVLTAVAARLRSDPWLFVPFFVAGCVLLVADLLRETDAVPTASSVGDSTFHVAYSIYPTGTTVTERSLNALVDLELPLLGYALALEVLAVTVIAVAGWMTMMRASDETVHWNRFLVYFGGVFLVTVLFETGDAVGLEYTTGSLLVGVALLGLVLFVLVRLFLAPVAVLYEDGILRPIAAGWRYSRGHGFTLFGVLLVVGLGSWWLAHVPSAGTLLSTTIAGTVHAVSLVVLYDRCRDESTVENE</sequence>
<feature type="transmembrane region" description="Helical" evidence="2">
    <location>
        <begin position="136"/>
        <end position="160"/>
    </location>
</feature>
<feature type="transmembrane region" description="Helical" evidence="2">
    <location>
        <begin position="247"/>
        <end position="264"/>
    </location>
</feature>
<feature type="transmembrane region" description="Helical" evidence="2">
    <location>
        <begin position="172"/>
        <end position="189"/>
    </location>
</feature>
<feature type="transmembrane region" description="Helical" evidence="2">
    <location>
        <begin position="73"/>
        <end position="91"/>
    </location>
</feature>
<protein>
    <submittedName>
        <fullName evidence="3">Uncharacterized protein</fullName>
    </submittedName>
</protein>
<evidence type="ECO:0000313" key="4">
    <source>
        <dbReference type="Proteomes" id="UP000198848"/>
    </source>
</evidence>
<dbReference type="Proteomes" id="UP000198848">
    <property type="component" value="Unassembled WGS sequence"/>
</dbReference>
<reference evidence="4" key="1">
    <citation type="submission" date="2016-10" db="EMBL/GenBank/DDBJ databases">
        <authorList>
            <person name="Varghese N."/>
            <person name="Submissions S."/>
        </authorList>
    </citation>
    <scope>NUCLEOTIDE SEQUENCE [LARGE SCALE GENOMIC DNA]</scope>
    <source>
        <strain evidence="4">DSM 24767</strain>
    </source>
</reference>
<gene>
    <name evidence="3" type="ORF">SAMN04489842_2137</name>
</gene>
<keyword evidence="2" id="KW-0812">Transmembrane</keyword>
<dbReference type="AlphaFoldDB" id="A0A1H1FVP0"/>
<evidence type="ECO:0000256" key="2">
    <source>
        <dbReference type="SAM" id="Phobius"/>
    </source>
</evidence>
<keyword evidence="2" id="KW-1133">Transmembrane helix</keyword>
<name>A0A1H1FVP0_NATTX</name>
<feature type="transmembrane region" description="Helical" evidence="2">
    <location>
        <begin position="201"/>
        <end position="227"/>
    </location>
</feature>
<dbReference type="EMBL" id="FNLC01000002">
    <property type="protein sequence ID" value="SDR05033.1"/>
    <property type="molecule type" value="Genomic_DNA"/>
</dbReference>